<reference evidence="10 11" key="1">
    <citation type="submission" date="2019-09" db="EMBL/GenBank/DDBJ databases">
        <title>Bird 10,000 Genomes (B10K) Project - Family phase.</title>
        <authorList>
            <person name="Zhang G."/>
        </authorList>
    </citation>
    <scope>NUCLEOTIDE SEQUENCE [LARGE SCALE GENOMIC DNA]</scope>
    <source>
        <strain evidence="10">B10K-DU-001-21</strain>
        <tissue evidence="10">Muscle</tissue>
    </source>
</reference>
<dbReference type="InterPro" id="IPR020450">
    <property type="entry name" value="IL-16"/>
</dbReference>
<sequence>PLSRSRLRELRALSMPDLDKLCGEGFSGPPQPACFKTELEITPRRALVMPTQSDAAPPALCGPTEAGGMGMAANSPRDSCSGTPGSASDDDVPRGSSPGGDHSENSWSISLDQLLISSLDQQKLQSVLSAEVPKCDVSAMLQEVKAQVKSKEDTYFVVLHKEEGAGLGFSVAGGIDLEQKSVTVHRVFSKGVASQEGTIHRGDLVLSINGKSLENSVHGDVLNTLHQARLYKYAVIVIQKEKDKVNNPSRLEISATGRKCVGSGKDISMEIGTDSNLDMRDVICVELLKTSAGLGFSLDGGKASIAGDRPLLVKRIFKGGAAEQSGNIETGDEILAISGKSLLGLMHYDAWNIIKSVPEGPVQLLIRKHRTS</sequence>
<evidence type="ECO:0000256" key="6">
    <source>
        <dbReference type="ARBA" id="ARBA00024706"/>
    </source>
</evidence>
<dbReference type="OrthoDB" id="42382at2759"/>
<keyword evidence="2 7" id="KW-0202">Cytokine</keyword>
<evidence type="ECO:0000256" key="4">
    <source>
        <dbReference type="ARBA" id="ARBA00023015"/>
    </source>
</evidence>
<dbReference type="InterPro" id="IPR036034">
    <property type="entry name" value="PDZ_sf"/>
</dbReference>
<feature type="non-terminal residue" evidence="10">
    <location>
        <position position="372"/>
    </location>
</feature>
<dbReference type="GO" id="GO:0006935">
    <property type="term" value="P:chemotaxis"/>
    <property type="evidence" value="ECO:0007669"/>
    <property type="project" value="UniProtKB-KW"/>
</dbReference>
<dbReference type="AlphaFoldDB" id="A0A7K9E4J2"/>
<proteinExistence type="predicted"/>
<evidence type="ECO:0000313" key="10">
    <source>
        <dbReference type="EMBL" id="NXG71592.1"/>
    </source>
</evidence>
<evidence type="ECO:0000259" key="9">
    <source>
        <dbReference type="PROSITE" id="PS50106"/>
    </source>
</evidence>
<keyword evidence="3 7" id="KW-0964">Secreted</keyword>
<keyword evidence="11" id="KW-1185">Reference proteome</keyword>
<comment type="caution">
    <text evidence="10">The sequence shown here is derived from an EMBL/GenBank/DDBJ whole genome shotgun (WGS) entry which is preliminary data.</text>
</comment>
<evidence type="ECO:0000256" key="7">
    <source>
        <dbReference type="RuleBase" id="RU363135"/>
    </source>
</evidence>
<feature type="compositionally biased region" description="Polar residues" evidence="8">
    <location>
        <begin position="76"/>
        <end position="86"/>
    </location>
</feature>
<dbReference type="GO" id="GO:0005615">
    <property type="term" value="C:extracellular space"/>
    <property type="evidence" value="ECO:0007669"/>
    <property type="project" value="UniProtKB-KW"/>
</dbReference>
<evidence type="ECO:0000313" key="11">
    <source>
        <dbReference type="Proteomes" id="UP000578343"/>
    </source>
</evidence>
<keyword evidence="5" id="KW-0804">Transcription</keyword>
<dbReference type="PANTHER" id="PTHR11324:SF16">
    <property type="entry name" value="PDZ DOMAIN-CONTAINING PROTEIN 2"/>
    <property type="match status" value="1"/>
</dbReference>
<dbReference type="PANTHER" id="PTHR11324">
    <property type="entry name" value="IL16-RELATED"/>
    <property type="match status" value="1"/>
</dbReference>
<dbReference type="EMBL" id="VWZK01006489">
    <property type="protein sequence ID" value="NXG71592.1"/>
    <property type="molecule type" value="Genomic_DNA"/>
</dbReference>
<keyword evidence="7" id="KW-0963">Cytoplasm</keyword>
<dbReference type="Pfam" id="PF00595">
    <property type="entry name" value="PDZ"/>
    <property type="match status" value="2"/>
</dbReference>
<evidence type="ECO:0000256" key="1">
    <source>
        <dbReference type="ARBA" id="ARBA00022500"/>
    </source>
</evidence>
<dbReference type="CDD" id="cd06762">
    <property type="entry name" value="PDZ6_PDZD2-PDZ3_hPro-IL-16-like"/>
    <property type="match status" value="1"/>
</dbReference>
<evidence type="ECO:0000256" key="2">
    <source>
        <dbReference type="ARBA" id="ARBA00022514"/>
    </source>
</evidence>
<keyword evidence="1 7" id="KW-0145">Chemotaxis</keyword>
<gene>
    <name evidence="10" type="primary">Pdzd2</name>
    <name evidence="7" type="synonym">IL16</name>
    <name evidence="10" type="ORF">BARMAR_R11205</name>
</gene>
<dbReference type="GO" id="GO:0005125">
    <property type="term" value="F:cytokine activity"/>
    <property type="evidence" value="ECO:0007669"/>
    <property type="project" value="UniProtKB-KW"/>
</dbReference>
<feature type="non-terminal residue" evidence="10">
    <location>
        <position position="1"/>
    </location>
</feature>
<dbReference type="InterPro" id="IPR001478">
    <property type="entry name" value="PDZ"/>
</dbReference>
<dbReference type="PRINTS" id="PR01931">
    <property type="entry name" value="INTRLEUKIN16"/>
</dbReference>
<evidence type="ECO:0000256" key="8">
    <source>
        <dbReference type="SAM" id="MobiDB-lite"/>
    </source>
</evidence>
<keyword evidence="4" id="KW-0805">Transcription regulation</keyword>
<accession>A0A7K9E4J2</accession>
<dbReference type="Gene3D" id="2.30.42.10">
    <property type="match status" value="2"/>
</dbReference>
<feature type="region of interest" description="Disordered" evidence="8">
    <location>
        <begin position="50"/>
        <end position="104"/>
    </location>
</feature>
<comment type="subcellular location">
    <subcellularLocation>
        <location evidence="7">Cytoplasm</location>
    </subcellularLocation>
    <subcellularLocation>
        <location evidence="7">Nucleus</location>
    </subcellularLocation>
    <subcellularLocation>
        <location evidence="7">Secreted</location>
    </subcellularLocation>
</comment>
<dbReference type="SMART" id="SM00228">
    <property type="entry name" value="PDZ"/>
    <property type="match status" value="2"/>
</dbReference>
<dbReference type="CDD" id="cd06763">
    <property type="entry name" value="PDZ7_PDZD2-PDZ4_hPro-IL-16-like"/>
    <property type="match status" value="1"/>
</dbReference>
<comment type="subunit">
    <text evidence="7">Homotetramer.</text>
</comment>
<feature type="domain" description="PDZ" evidence="9">
    <location>
        <begin position="284"/>
        <end position="369"/>
    </location>
</feature>
<dbReference type="SUPFAM" id="SSF50156">
    <property type="entry name" value="PDZ domain-like"/>
    <property type="match status" value="2"/>
</dbReference>
<feature type="domain" description="PDZ" evidence="9">
    <location>
        <begin position="156"/>
        <end position="228"/>
    </location>
</feature>
<dbReference type="PROSITE" id="PS50106">
    <property type="entry name" value="PDZ"/>
    <property type="match status" value="2"/>
</dbReference>
<dbReference type="Proteomes" id="UP000578343">
    <property type="component" value="Unassembled WGS sequence"/>
</dbReference>
<keyword evidence="7" id="KW-0539">Nucleus</keyword>
<organism evidence="10 11">
    <name type="scientific">Baryphthengus martii</name>
    <name type="common">Rufous motmot</name>
    <dbReference type="NCBI Taxonomy" id="176943"/>
    <lineage>
        <taxon>Eukaryota</taxon>
        <taxon>Metazoa</taxon>
        <taxon>Chordata</taxon>
        <taxon>Craniata</taxon>
        <taxon>Vertebrata</taxon>
        <taxon>Euteleostomi</taxon>
        <taxon>Archelosauria</taxon>
        <taxon>Archosauria</taxon>
        <taxon>Dinosauria</taxon>
        <taxon>Saurischia</taxon>
        <taxon>Theropoda</taxon>
        <taxon>Coelurosauria</taxon>
        <taxon>Aves</taxon>
        <taxon>Neognathae</taxon>
        <taxon>Neoaves</taxon>
        <taxon>Telluraves</taxon>
        <taxon>Coraciimorphae</taxon>
        <taxon>Coraciiformes</taxon>
        <taxon>Momotidae</taxon>
        <taxon>Baryphthengus</taxon>
    </lineage>
</organism>
<evidence type="ECO:0000256" key="3">
    <source>
        <dbReference type="ARBA" id="ARBA00022525"/>
    </source>
</evidence>
<protein>
    <recommendedName>
        <fullName evidence="7">Pro-interleukin-16</fullName>
    </recommendedName>
    <component>
        <recommendedName>
            <fullName evidence="7">Interleukin-16</fullName>
            <shortName evidence="7">IL-16</shortName>
        </recommendedName>
        <alternativeName>
            <fullName evidence="7">Lymphocyte chemoattractant factor</fullName>
            <shortName evidence="7">LCF</shortName>
        </alternativeName>
    </component>
</protein>
<dbReference type="GO" id="GO:0005634">
    <property type="term" value="C:nucleus"/>
    <property type="evidence" value="ECO:0007669"/>
    <property type="project" value="UniProtKB-SubCell"/>
</dbReference>
<comment type="function">
    <text evidence="6 7">Interleukin-16 stimulates a migratory response in CD4+ lymphocytes, monocytes, and eosinophils. Primes CD4+ T-cells for IL-2 and IL-15 responsiveness. Also induces T-lymphocyte expression of interleukin 2 receptor. Ligand for CD4.</text>
</comment>
<name>A0A7K9E4J2_BARMA</name>
<evidence type="ECO:0000256" key="5">
    <source>
        <dbReference type="ARBA" id="ARBA00023163"/>
    </source>
</evidence>
<dbReference type="GO" id="GO:0005737">
    <property type="term" value="C:cytoplasm"/>
    <property type="evidence" value="ECO:0007669"/>
    <property type="project" value="UniProtKB-SubCell"/>
</dbReference>